<dbReference type="Proteomes" id="UP000095544">
    <property type="component" value="Unassembled WGS sequence"/>
</dbReference>
<dbReference type="EMBL" id="CYZU01000003">
    <property type="protein sequence ID" value="CUN81452.1"/>
    <property type="molecule type" value="Genomic_DNA"/>
</dbReference>
<gene>
    <name evidence="2" type="ORF">ERS852491_00577</name>
</gene>
<evidence type="ECO:0000313" key="3">
    <source>
        <dbReference type="Proteomes" id="UP000095544"/>
    </source>
</evidence>
<dbReference type="AlphaFoldDB" id="A0A173ZYF0"/>
<keyword evidence="1" id="KW-0472">Membrane</keyword>
<keyword evidence="1" id="KW-0812">Transmembrane</keyword>
<accession>A0A173ZYF0</accession>
<name>A0A173ZYF0_9FIRM</name>
<feature type="transmembrane region" description="Helical" evidence="1">
    <location>
        <begin position="12"/>
        <end position="35"/>
    </location>
</feature>
<evidence type="ECO:0000256" key="1">
    <source>
        <dbReference type="SAM" id="Phobius"/>
    </source>
</evidence>
<keyword evidence="1" id="KW-1133">Transmembrane helix</keyword>
<reference evidence="2 3" key="1">
    <citation type="submission" date="2015-09" db="EMBL/GenBank/DDBJ databases">
        <authorList>
            <consortium name="Pathogen Informatics"/>
        </authorList>
    </citation>
    <scope>NUCLEOTIDE SEQUENCE [LARGE SCALE GENOMIC DNA]</scope>
    <source>
        <strain evidence="2 3">2789STDY5834876</strain>
    </source>
</reference>
<dbReference type="RefSeq" id="WP_025654989.1">
    <property type="nucleotide sequence ID" value="NZ_BAAACT010000143.1"/>
</dbReference>
<organism evidence="2 3">
    <name type="scientific">Faecalicatena contorta</name>
    <dbReference type="NCBI Taxonomy" id="39482"/>
    <lineage>
        <taxon>Bacteria</taxon>
        <taxon>Bacillati</taxon>
        <taxon>Bacillota</taxon>
        <taxon>Clostridia</taxon>
        <taxon>Lachnospirales</taxon>
        <taxon>Lachnospiraceae</taxon>
        <taxon>Faecalicatena</taxon>
    </lineage>
</organism>
<sequence>MEKAYKTMQSAGVGSIVLGIIMIVTGVAAGIISIINGARLLKNKNQITF</sequence>
<evidence type="ECO:0000313" key="2">
    <source>
        <dbReference type="EMBL" id="CUN81452.1"/>
    </source>
</evidence>
<protein>
    <submittedName>
        <fullName evidence="2">Uncharacterized protein</fullName>
    </submittedName>
</protein>
<proteinExistence type="predicted"/>
<dbReference type="GeneID" id="93332965"/>
<dbReference type="STRING" id="39482.ERS852491_00577"/>